<evidence type="ECO:0000259" key="2">
    <source>
        <dbReference type="PROSITE" id="PS50011"/>
    </source>
</evidence>
<sequence length="687" mass="74384">MAAIAEFEDEIAEDDADTGLPAGTIGDRYRVDFNAPLPAYDRGRARAFRAHDRDNAGRPLFALSLDRATPCRKTLIAKLIRQPVPSLLCPVADGPVGSGVKGISRRVLIFDRPGPPLREHLSALKPDHLEKFLANVLLPRIAEALSGLAERGFAHRAISLDNVFFGNDKAEGIVLGECVSAPPGALSHSVYEQVESAIAEPFARGWTNREADLYALGVLVVAILGGETPFADEAATITTRRRLSEGSCKALTRNLRCSSRKRVLIAGLLSDSIERRWTAERVKRWTEGFLEEAVVHAGDRHAPSPCQFAGEDHVHPRALAVALTESPAKAARFIASGKLESWIRNSLGDQRMAVEIAEAVARGGASSGRPAALEAMLVSRTALALDPDGPIWYRGLRLARGGLPAAIVDAVGSGDGARVATIAEFLAGPLLREWITHEAKRIKSERTSITEPIAVRIAHFVNDATQYGKGMERVLYELNPDLPCLSPTLDNAYVGTIGELLAALDVRASQISQKSRIFDRHVAAFIASRVENVDGVLKEIGSRQPTDIQWAVAVLSLLATLQHHFHAKSLPGLSRAVAAMLRSQMSEIFSTARREVLVAKIDALAEKGDLSRMHDSLDLAAQLRIDRAEFEDAVAYYGQIDRRCRVLAARPARESIATQDLSDWLASSAAFIAMMASAAGTLFVFLT</sequence>
<keyword evidence="1" id="KW-0472">Membrane</keyword>
<dbReference type="InterPro" id="IPR011009">
    <property type="entry name" value="Kinase-like_dom_sf"/>
</dbReference>
<protein>
    <recommendedName>
        <fullName evidence="2">Protein kinase domain-containing protein</fullName>
    </recommendedName>
</protein>
<dbReference type="EMBL" id="FWFR01000003">
    <property type="protein sequence ID" value="SLN73100.1"/>
    <property type="molecule type" value="Genomic_DNA"/>
</dbReference>
<dbReference type="InParanoid" id="A0A1Y5U0K4"/>
<keyword evidence="1" id="KW-1133">Transmembrane helix</keyword>
<dbReference type="Proteomes" id="UP000193200">
    <property type="component" value="Unassembled WGS sequence"/>
</dbReference>
<evidence type="ECO:0000313" key="4">
    <source>
        <dbReference type="Proteomes" id="UP000193200"/>
    </source>
</evidence>
<dbReference type="GO" id="GO:0005524">
    <property type="term" value="F:ATP binding"/>
    <property type="evidence" value="ECO:0007669"/>
    <property type="project" value="InterPro"/>
</dbReference>
<dbReference type="InterPro" id="IPR000719">
    <property type="entry name" value="Prot_kinase_dom"/>
</dbReference>
<dbReference type="PROSITE" id="PS50011">
    <property type="entry name" value="PROTEIN_KINASE_DOM"/>
    <property type="match status" value="1"/>
</dbReference>
<name>A0A1Y5U0K4_9PROT</name>
<reference evidence="3 4" key="1">
    <citation type="submission" date="2017-03" db="EMBL/GenBank/DDBJ databases">
        <authorList>
            <person name="Afonso C.L."/>
            <person name="Miller P.J."/>
            <person name="Scott M.A."/>
            <person name="Spackman E."/>
            <person name="Goraichik I."/>
            <person name="Dimitrov K.M."/>
            <person name="Suarez D.L."/>
            <person name="Swayne D.E."/>
        </authorList>
    </citation>
    <scope>NUCLEOTIDE SEQUENCE [LARGE SCALE GENOMIC DNA]</scope>
    <source>
        <strain evidence="3 4">CECT 7691</strain>
    </source>
</reference>
<dbReference type="SUPFAM" id="SSF56112">
    <property type="entry name" value="Protein kinase-like (PK-like)"/>
    <property type="match status" value="1"/>
</dbReference>
<accession>A0A1Y5U0K4</accession>
<dbReference type="Gene3D" id="1.10.510.10">
    <property type="entry name" value="Transferase(Phosphotransferase) domain 1"/>
    <property type="match status" value="1"/>
</dbReference>
<feature type="transmembrane region" description="Helical" evidence="1">
    <location>
        <begin position="664"/>
        <end position="686"/>
    </location>
</feature>
<dbReference type="RefSeq" id="WP_085884902.1">
    <property type="nucleotide sequence ID" value="NZ_FWFR01000003.1"/>
</dbReference>
<dbReference type="OrthoDB" id="7166208at2"/>
<gene>
    <name evidence="3" type="ORF">OCH7691_03569</name>
</gene>
<dbReference type="AlphaFoldDB" id="A0A1Y5U0K4"/>
<proteinExistence type="predicted"/>
<dbReference type="GO" id="GO:0004672">
    <property type="term" value="F:protein kinase activity"/>
    <property type="evidence" value="ECO:0007669"/>
    <property type="project" value="InterPro"/>
</dbReference>
<evidence type="ECO:0000256" key="1">
    <source>
        <dbReference type="SAM" id="Phobius"/>
    </source>
</evidence>
<keyword evidence="1" id="KW-0812">Transmembrane</keyword>
<feature type="domain" description="Protein kinase" evidence="2">
    <location>
        <begin position="14"/>
        <end position="290"/>
    </location>
</feature>
<organism evidence="3 4">
    <name type="scientific">Oceanibacterium hippocampi</name>
    <dbReference type="NCBI Taxonomy" id="745714"/>
    <lineage>
        <taxon>Bacteria</taxon>
        <taxon>Pseudomonadati</taxon>
        <taxon>Pseudomonadota</taxon>
        <taxon>Alphaproteobacteria</taxon>
        <taxon>Sneathiellales</taxon>
        <taxon>Sneathiellaceae</taxon>
        <taxon>Oceanibacterium</taxon>
    </lineage>
</organism>
<keyword evidence="4" id="KW-1185">Reference proteome</keyword>
<evidence type="ECO:0000313" key="3">
    <source>
        <dbReference type="EMBL" id="SLN73100.1"/>
    </source>
</evidence>